<dbReference type="VEuPathDB" id="MicrosporidiaDB:H312_00802"/>
<dbReference type="EMBL" id="KK365137">
    <property type="protein sequence ID" value="KCZ81762.1"/>
    <property type="molecule type" value="Genomic_DNA"/>
</dbReference>
<dbReference type="Proteomes" id="UP000030655">
    <property type="component" value="Unassembled WGS sequence"/>
</dbReference>
<proteinExistence type="predicted"/>
<reference evidence="1 2" key="2">
    <citation type="submission" date="2014-03" db="EMBL/GenBank/DDBJ databases">
        <title>The Genome Sequence of Anncaliia algerae insect isolate PRA339.</title>
        <authorList>
            <consortium name="The Broad Institute Genome Sequencing Platform"/>
            <consortium name="The Broad Institute Genome Sequencing Center for Infectious Disease"/>
            <person name="Cuomo C."/>
            <person name="Becnel J."/>
            <person name="Sanscrainte N."/>
            <person name="Walker B."/>
            <person name="Young S.K."/>
            <person name="Zeng Q."/>
            <person name="Gargeya S."/>
            <person name="Fitzgerald M."/>
            <person name="Haas B."/>
            <person name="Abouelleil A."/>
            <person name="Alvarado L."/>
            <person name="Arachchi H.M."/>
            <person name="Berlin A.M."/>
            <person name="Chapman S.B."/>
            <person name="Dewar J."/>
            <person name="Goldberg J."/>
            <person name="Griggs A."/>
            <person name="Gujja S."/>
            <person name="Hansen M."/>
            <person name="Howarth C."/>
            <person name="Imamovic A."/>
            <person name="Larimer J."/>
            <person name="McCowan C."/>
            <person name="Murphy C."/>
            <person name="Neiman D."/>
            <person name="Pearson M."/>
            <person name="Priest M."/>
            <person name="Roberts A."/>
            <person name="Saif S."/>
            <person name="Shea T."/>
            <person name="Sisk P."/>
            <person name="Sykes S."/>
            <person name="Wortman J."/>
            <person name="Nusbaum C."/>
            <person name="Birren B."/>
        </authorList>
    </citation>
    <scope>NUCLEOTIDE SEQUENCE [LARGE SCALE GENOMIC DNA]</scope>
    <source>
        <strain evidence="1 2">PRA339</strain>
    </source>
</reference>
<gene>
    <name evidence="1" type="ORF">H312_00802</name>
</gene>
<dbReference type="AlphaFoldDB" id="A0A059F3S7"/>
<evidence type="ECO:0000313" key="1">
    <source>
        <dbReference type="EMBL" id="KCZ81762.1"/>
    </source>
</evidence>
<name>A0A059F3S7_9MICR</name>
<protein>
    <submittedName>
        <fullName evidence="1">Uncharacterized protein</fullName>
    </submittedName>
</protein>
<keyword evidence="2" id="KW-1185">Reference proteome</keyword>
<sequence>MFYNYLFFEPIKSMSLLDEISEFKNILNNDIKEQYSNISIEELASLILNTEEYISVEKEINSFMLNTRLKKIDDSFKRIDTKYFKMEHNELRKTLKDLFREYA</sequence>
<dbReference type="OrthoDB" id="10275378at2759"/>
<organism evidence="1 2">
    <name type="scientific">Anncaliia algerae PRA339</name>
    <dbReference type="NCBI Taxonomy" id="1288291"/>
    <lineage>
        <taxon>Eukaryota</taxon>
        <taxon>Fungi</taxon>
        <taxon>Fungi incertae sedis</taxon>
        <taxon>Microsporidia</taxon>
        <taxon>Tubulinosematoidea</taxon>
        <taxon>Tubulinosematidae</taxon>
        <taxon>Anncaliia</taxon>
    </lineage>
</organism>
<reference evidence="2" key="1">
    <citation type="submission" date="2013-02" db="EMBL/GenBank/DDBJ databases">
        <authorList>
            <consortium name="The Broad Institute Genome Sequencing Platform"/>
            <person name="Cuomo C."/>
            <person name="Becnel J."/>
            <person name="Sanscrainte N."/>
            <person name="Walker B."/>
            <person name="Young S.K."/>
            <person name="Zeng Q."/>
            <person name="Gargeya S."/>
            <person name="Fitzgerald M."/>
            <person name="Haas B."/>
            <person name="Abouelleil A."/>
            <person name="Alvarado L."/>
            <person name="Arachchi H.M."/>
            <person name="Berlin A.M."/>
            <person name="Chapman S.B."/>
            <person name="Dewar J."/>
            <person name="Goldberg J."/>
            <person name="Griggs A."/>
            <person name="Gujja S."/>
            <person name="Hansen M."/>
            <person name="Howarth C."/>
            <person name="Imamovic A."/>
            <person name="Larimer J."/>
            <person name="McCowan C."/>
            <person name="Murphy C."/>
            <person name="Neiman D."/>
            <person name="Pearson M."/>
            <person name="Priest M."/>
            <person name="Roberts A."/>
            <person name="Saif S."/>
            <person name="Shea T."/>
            <person name="Sisk P."/>
            <person name="Sykes S."/>
            <person name="Wortman J."/>
            <person name="Nusbaum C."/>
            <person name="Birren B."/>
        </authorList>
    </citation>
    <scope>NUCLEOTIDE SEQUENCE [LARGE SCALE GENOMIC DNA]</scope>
    <source>
        <strain evidence="2">PRA339</strain>
    </source>
</reference>
<evidence type="ECO:0000313" key="2">
    <source>
        <dbReference type="Proteomes" id="UP000030655"/>
    </source>
</evidence>
<accession>A0A059F3S7</accession>
<dbReference type="HOGENOM" id="CLU_2263088_0_0_1"/>